<gene>
    <name evidence="1" type="ORF">CASFOL_004986</name>
</gene>
<evidence type="ECO:0008006" key="3">
    <source>
        <dbReference type="Google" id="ProtNLM"/>
    </source>
</evidence>
<keyword evidence="2" id="KW-1185">Reference proteome</keyword>
<dbReference type="EMBL" id="JAVIJP010000007">
    <property type="protein sequence ID" value="KAL3648583.1"/>
    <property type="molecule type" value="Genomic_DNA"/>
</dbReference>
<reference evidence="2" key="1">
    <citation type="journal article" date="2024" name="IScience">
        <title>Strigolactones Initiate the Formation of Haustorium-like Structures in Castilleja.</title>
        <authorList>
            <person name="Buerger M."/>
            <person name="Peterson D."/>
            <person name="Chory J."/>
        </authorList>
    </citation>
    <scope>NUCLEOTIDE SEQUENCE [LARGE SCALE GENOMIC DNA]</scope>
</reference>
<protein>
    <recommendedName>
        <fullName evidence="3">Lipid-binding serum glycoprotein C-terminal domain-containing protein</fullName>
    </recommendedName>
</protein>
<accession>A0ABD3E246</accession>
<evidence type="ECO:0000313" key="1">
    <source>
        <dbReference type="EMBL" id="KAL3648583.1"/>
    </source>
</evidence>
<dbReference type="Proteomes" id="UP001632038">
    <property type="component" value="Unassembled WGS sequence"/>
</dbReference>
<proteinExistence type="predicted"/>
<sequence>MLNSILKNELLNLSGEAIVAENLNVPIVVVGLFRKRISNSVFLAGDELDFIIDVHFPCCIDLGGVGSIILANFGSIIRVRFHRNVFDSMSVAEMKTFDDCLELCLMIVLGRDFFPKSPNWFIPNKPGSSFDLDLFNGNSKFVQNNIFTVSGVFGRGEMEVTQLHITCDLFNGHHVIDFNIIISILAPQLPYRPHDVAKEDQNGITILSFQGPILHPEVQQQLHLKGPRTPLFITLESTGRELVNTFHRKAPILLGRYLFQIILAQSSLLVEGYKVLSEALLQPMSDTLSLLNGNVRDILRVQNFTSPIVSPEFNVSFANNPDAVLLKGLDMRKHTLPQGRRGQFSMSCFHDVLKFPDAKTSNLFRQPLLAAVEDKT</sequence>
<evidence type="ECO:0000313" key="2">
    <source>
        <dbReference type="Proteomes" id="UP001632038"/>
    </source>
</evidence>
<name>A0ABD3E246_9LAMI</name>
<organism evidence="1 2">
    <name type="scientific">Castilleja foliolosa</name>
    <dbReference type="NCBI Taxonomy" id="1961234"/>
    <lineage>
        <taxon>Eukaryota</taxon>
        <taxon>Viridiplantae</taxon>
        <taxon>Streptophyta</taxon>
        <taxon>Embryophyta</taxon>
        <taxon>Tracheophyta</taxon>
        <taxon>Spermatophyta</taxon>
        <taxon>Magnoliopsida</taxon>
        <taxon>eudicotyledons</taxon>
        <taxon>Gunneridae</taxon>
        <taxon>Pentapetalae</taxon>
        <taxon>asterids</taxon>
        <taxon>lamiids</taxon>
        <taxon>Lamiales</taxon>
        <taxon>Orobanchaceae</taxon>
        <taxon>Pedicularideae</taxon>
        <taxon>Castillejinae</taxon>
        <taxon>Castilleja</taxon>
    </lineage>
</organism>
<dbReference type="AlphaFoldDB" id="A0ABD3E246"/>
<comment type="caution">
    <text evidence="1">The sequence shown here is derived from an EMBL/GenBank/DDBJ whole genome shotgun (WGS) entry which is preliminary data.</text>
</comment>